<feature type="region of interest" description="Disordered" evidence="8">
    <location>
        <begin position="997"/>
        <end position="1094"/>
    </location>
</feature>
<evidence type="ECO:0000256" key="2">
    <source>
        <dbReference type="ARBA" id="ARBA00022723"/>
    </source>
</evidence>
<feature type="domain" description="C2H2-type" evidence="9">
    <location>
        <begin position="241"/>
        <end position="263"/>
    </location>
</feature>
<name>A0A914ZDA2_PARUN</name>
<keyword evidence="6" id="KW-0539">Nucleus</keyword>
<feature type="compositionally biased region" description="Basic and acidic residues" evidence="8">
    <location>
        <begin position="1084"/>
        <end position="1094"/>
    </location>
</feature>
<organism evidence="10 11">
    <name type="scientific">Parascaris univalens</name>
    <name type="common">Nematode worm</name>
    <dbReference type="NCBI Taxonomy" id="6257"/>
    <lineage>
        <taxon>Eukaryota</taxon>
        <taxon>Metazoa</taxon>
        <taxon>Ecdysozoa</taxon>
        <taxon>Nematoda</taxon>
        <taxon>Chromadorea</taxon>
        <taxon>Rhabditida</taxon>
        <taxon>Spirurina</taxon>
        <taxon>Ascaridomorpha</taxon>
        <taxon>Ascaridoidea</taxon>
        <taxon>Ascarididae</taxon>
        <taxon>Parascaris</taxon>
    </lineage>
</organism>
<dbReference type="PROSITE" id="PS00028">
    <property type="entry name" value="ZINC_FINGER_C2H2_1"/>
    <property type="match status" value="3"/>
</dbReference>
<evidence type="ECO:0000256" key="4">
    <source>
        <dbReference type="ARBA" id="ARBA00022771"/>
    </source>
</evidence>
<dbReference type="PANTHER" id="PTHR24406">
    <property type="entry name" value="TRANSCRIPTIONAL REPRESSOR CTCFL-RELATED"/>
    <property type="match status" value="1"/>
</dbReference>
<comment type="subcellular location">
    <subcellularLocation>
        <location evidence="1">Nucleus</location>
    </subcellularLocation>
</comment>
<keyword evidence="3" id="KW-0677">Repeat</keyword>
<keyword evidence="2" id="KW-0479">Metal-binding</keyword>
<dbReference type="WBParaSite" id="PgB01_g116_t01">
    <property type="protein sequence ID" value="PgB01_g116_t01"/>
    <property type="gene ID" value="PgB01_g116"/>
</dbReference>
<protein>
    <submittedName>
        <fullName evidence="11">C2H2-type domain-containing protein</fullName>
    </submittedName>
</protein>
<evidence type="ECO:0000256" key="3">
    <source>
        <dbReference type="ARBA" id="ARBA00022737"/>
    </source>
</evidence>
<evidence type="ECO:0000256" key="5">
    <source>
        <dbReference type="ARBA" id="ARBA00022833"/>
    </source>
</evidence>
<dbReference type="Pfam" id="PF00096">
    <property type="entry name" value="zf-C2H2"/>
    <property type="match status" value="3"/>
</dbReference>
<dbReference type="SUPFAM" id="SSF57667">
    <property type="entry name" value="beta-beta-alpha zinc fingers"/>
    <property type="match status" value="2"/>
</dbReference>
<proteinExistence type="predicted"/>
<reference evidence="11" key="1">
    <citation type="submission" date="2022-11" db="UniProtKB">
        <authorList>
            <consortium name="WormBaseParasite"/>
        </authorList>
    </citation>
    <scope>IDENTIFICATION</scope>
</reference>
<dbReference type="SMART" id="SM00355">
    <property type="entry name" value="ZnF_C2H2"/>
    <property type="match status" value="6"/>
</dbReference>
<dbReference type="Proteomes" id="UP000887569">
    <property type="component" value="Unplaced"/>
</dbReference>
<dbReference type="PROSITE" id="PS50157">
    <property type="entry name" value="ZINC_FINGER_C2H2_2"/>
    <property type="match status" value="2"/>
</dbReference>
<evidence type="ECO:0000259" key="9">
    <source>
        <dbReference type="PROSITE" id="PS50157"/>
    </source>
</evidence>
<dbReference type="InterPro" id="IPR050888">
    <property type="entry name" value="ZnF_C2H2-type_TF"/>
</dbReference>
<feature type="compositionally biased region" description="Basic and acidic residues" evidence="8">
    <location>
        <begin position="1010"/>
        <end position="1024"/>
    </location>
</feature>
<accession>A0A914ZDA2</accession>
<keyword evidence="10" id="KW-1185">Reference proteome</keyword>
<dbReference type="AlphaFoldDB" id="A0A914ZDA2"/>
<dbReference type="InterPro" id="IPR036236">
    <property type="entry name" value="Znf_C2H2_sf"/>
</dbReference>
<evidence type="ECO:0000256" key="8">
    <source>
        <dbReference type="SAM" id="MobiDB-lite"/>
    </source>
</evidence>
<feature type="region of interest" description="Disordered" evidence="8">
    <location>
        <begin position="139"/>
        <end position="163"/>
    </location>
</feature>
<dbReference type="GO" id="GO:0008270">
    <property type="term" value="F:zinc ion binding"/>
    <property type="evidence" value="ECO:0007669"/>
    <property type="project" value="UniProtKB-KW"/>
</dbReference>
<keyword evidence="5" id="KW-0862">Zinc</keyword>
<evidence type="ECO:0000256" key="7">
    <source>
        <dbReference type="PROSITE-ProRule" id="PRU00042"/>
    </source>
</evidence>
<feature type="compositionally biased region" description="Polar residues" evidence="8">
    <location>
        <begin position="142"/>
        <end position="163"/>
    </location>
</feature>
<dbReference type="Gene3D" id="3.30.160.60">
    <property type="entry name" value="Classic Zinc Finger"/>
    <property type="match status" value="2"/>
</dbReference>
<dbReference type="GO" id="GO:0005634">
    <property type="term" value="C:nucleus"/>
    <property type="evidence" value="ECO:0007669"/>
    <property type="project" value="UniProtKB-SubCell"/>
</dbReference>
<feature type="domain" description="C2H2-type" evidence="9">
    <location>
        <begin position="589"/>
        <end position="617"/>
    </location>
</feature>
<feature type="compositionally biased region" description="Polar residues" evidence="8">
    <location>
        <begin position="1033"/>
        <end position="1044"/>
    </location>
</feature>
<keyword evidence="4 7" id="KW-0863">Zinc-finger</keyword>
<evidence type="ECO:0000256" key="6">
    <source>
        <dbReference type="ARBA" id="ARBA00023242"/>
    </source>
</evidence>
<evidence type="ECO:0000256" key="1">
    <source>
        <dbReference type="ARBA" id="ARBA00004123"/>
    </source>
</evidence>
<sequence length="1094" mass="121905">ETGPYRQTSRNFTHRFEVVEALRMDRLIEECAHDDNVSGTGMAKQETTALDANTVDTQQRIMNDEAVQLVLEADANILQNMDGAEIEMVEEDTVGQIVQGDDGEYYVVVDDAAPDVELDHLSSIQVVTNEDGSETLVLENDQPVTSSGGDSRNNTYTEDGQTQVSSNMRQSRTFYAETGDGRYEVLQMVDGDDPIDLASAPSASVGAITTAEGGDVFAMEGLLDPLPQGIKLRRNRVYGTCRCPECGQSFVNTARLERHLAVHQVFGSFLCPLCGKTYKYEYNLFYHWRRTCRDLNGLIALDERRTMDVGALRQVVEEVAQKKAEIGPIDIGINRKVLYATTPLDKLEMPSDTNVRRGNACHACGVLILPTHMPRHLDLHRGEGIIDERCAFGGFCCDLCGLLFRQHPNLIKHWRTGCPEIQANIPEDEEIVLDDVGLKRMVMRLMKRPITEEAIVEAIRLCDAALTRALTQKVSHFKEGVHRMHSVGQKSGLSAQEAGGDRNVSQAANGISNIASRGRDGGNIGRMKEDEEFLDEIEERWVEEQGIVYADDFVDEEEAAMMGEEGAFGCAGLGGVQSRNKWSMSGGPVQCPECFRTFANSGRLERHMAGFHASFGTHHCILCGNRFKYDYNLLYHYRRSCPYTKAFIDRDIREQLDATNLRKLVRTLSQKDIQLAPSLLPPTRLLRHDPADALGSRRQMLRYPTPVNQPPPQLLVPRPGLQDAKSCPVCSVIFYGNGVIERHMKAAHPVEWEYSLNEGNNPDEAGRRDGLNINEVERYNVEDTEPPPTLTAEPPVQQPVVHSEPIVRRAHHIEVDDEGNQKLVDENGIVIEAAEGEEVHVEMDDLGDVQRLIDSGQLQVQHGDQIILVEGGDVDEFDEEIGERRRTTEYRIVRTEEAEIEEDNIVYEESIAMRGNSAGKRCHPARVIQQDADDGLEVAAILTEMKENEHREAVIRARGDTTVHVSEGLQQMSRQDEEKRDIKVGAEDMDSLVNISRPSLEASDTAIHSEAAHSTEEKFEENSSLKRKRSRVDSSTSDGGSATEQGELAAKVTVSKRRRTATEPSEAVATTPVRCSPRFAALGRDTKIPPETHY</sequence>
<evidence type="ECO:0000313" key="10">
    <source>
        <dbReference type="Proteomes" id="UP000887569"/>
    </source>
</evidence>
<dbReference type="InterPro" id="IPR013087">
    <property type="entry name" value="Znf_C2H2_type"/>
</dbReference>
<evidence type="ECO:0000313" key="11">
    <source>
        <dbReference type="WBParaSite" id="PgB01_g116_t01"/>
    </source>
</evidence>